<evidence type="ECO:0000256" key="6">
    <source>
        <dbReference type="RuleBase" id="RU003903"/>
    </source>
</evidence>
<dbReference type="HAMAP" id="MF_01925">
    <property type="entry name" value="P5C_reductase"/>
    <property type="match status" value="1"/>
</dbReference>
<dbReference type="PROSITE" id="PS00521">
    <property type="entry name" value="P5CR"/>
    <property type="match status" value="1"/>
</dbReference>
<evidence type="ECO:0000313" key="10">
    <source>
        <dbReference type="Proteomes" id="UP001501323"/>
    </source>
</evidence>
<dbReference type="PANTHER" id="PTHR11645">
    <property type="entry name" value="PYRROLINE-5-CARBOXYLATE REDUCTASE"/>
    <property type="match status" value="1"/>
</dbReference>
<evidence type="ECO:0000313" key="9">
    <source>
        <dbReference type="EMBL" id="GAA4860765.1"/>
    </source>
</evidence>
<proteinExistence type="inferred from homology"/>
<evidence type="ECO:0000256" key="5">
    <source>
        <dbReference type="NCBIfam" id="TIGR00112"/>
    </source>
</evidence>
<dbReference type="PANTHER" id="PTHR11645:SF0">
    <property type="entry name" value="PYRROLINE-5-CARBOXYLATE REDUCTASE 3"/>
    <property type="match status" value="1"/>
</dbReference>
<dbReference type="EC" id="1.5.1.2" evidence="4 5"/>
<comment type="function">
    <text evidence="4">Catalyzes the reduction of 1-pyrroline-5-carboxylate (PCA) to L-proline.</text>
</comment>
<dbReference type="SUPFAM" id="SSF51735">
    <property type="entry name" value="NAD(P)-binding Rossmann-fold domains"/>
    <property type="match status" value="1"/>
</dbReference>
<keyword evidence="10" id="KW-1185">Reference proteome</keyword>
<feature type="domain" description="Pyrroline-5-carboxylate reductase dimerisation" evidence="8">
    <location>
        <begin position="178"/>
        <end position="282"/>
    </location>
</feature>
<name>A0ABP9DZ07_9GAMM</name>
<dbReference type="Pfam" id="PF14748">
    <property type="entry name" value="P5CR_dimer"/>
    <property type="match status" value="1"/>
</dbReference>
<dbReference type="Pfam" id="PF03807">
    <property type="entry name" value="F420_oxidored"/>
    <property type="match status" value="1"/>
</dbReference>
<dbReference type="EMBL" id="BAABJY010000001">
    <property type="protein sequence ID" value="GAA4860765.1"/>
    <property type="molecule type" value="Genomic_DNA"/>
</dbReference>
<feature type="domain" description="Pyrroline-5-carboxylate reductase catalytic N-terminal" evidence="7">
    <location>
        <begin position="14"/>
        <end position="108"/>
    </location>
</feature>
<reference evidence="10" key="1">
    <citation type="journal article" date="2019" name="Int. J. Syst. Evol. Microbiol.">
        <title>The Global Catalogue of Microorganisms (GCM) 10K type strain sequencing project: providing services to taxonomists for standard genome sequencing and annotation.</title>
        <authorList>
            <consortium name="The Broad Institute Genomics Platform"/>
            <consortium name="The Broad Institute Genome Sequencing Center for Infectious Disease"/>
            <person name="Wu L."/>
            <person name="Ma J."/>
        </authorList>
    </citation>
    <scope>NUCLEOTIDE SEQUENCE [LARGE SCALE GENOMIC DNA]</scope>
    <source>
        <strain evidence="10">JCM 18392</strain>
    </source>
</reference>
<comment type="catalytic activity">
    <reaction evidence="4">
        <text>L-proline + NAD(+) = (S)-1-pyrroline-5-carboxylate + NADH + 2 H(+)</text>
        <dbReference type="Rhea" id="RHEA:14105"/>
        <dbReference type="ChEBI" id="CHEBI:15378"/>
        <dbReference type="ChEBI" id="CHEBI:17388"/>
        <dbReference type="ChEBI" id="CHEBI:57540"/>
        <dbReference type="ChEBI" id="CHEBI:57945"/>
        <dbReference type="ChEBI" id="CHEBI:60039"/>
        <dbReference type="EC" id="1.5.1.2"/>
    </reaction>
</comment>
<dbReference type="Gene3D" id="1.10.3730.10">
    <property type="entry name" value="ProC C-terminal domain-like"/>
    <property type="match status" value="1"/>
</dbReference>
<evidence type="ECO:0000256" key="3">
    <source>
        <dbReference type="ARBA" id="ARBA00023002"/>
    </source>
</evidence>
<comment type="catalytic activity">
    <reaction evidence="4 6">
        <text>L-proline + NADP(+) = (S)-1-pyrroline-5-carboxylate + NADPH + 2 H(+)</text>
        <dbReference type="Rhea" id="RHEA:14109"/>
        <dbReference type="ChEBI" id="CHEBI:15378"/>
        <dbReference type="ChEBI" id="CHEBI:17388"/>
        <dbReference type="ChEBI" id="CHEBI:57783"/>
        <dbReference type="ChEBI" id="CHEBI:58349"/>
        <dbReference type="ChEBI" id="CHEBI:60039"/>
        <dbReference type="EC" id="1.5.1.2"/>
    </reaction>
</comment>
<keyword evidence="4 6" id="KW-0641">Proline biosynthesis</keyword>
<evidence type="ECO:0000256" key="4">
    <source>
        <dbReference type="HAMAP-Rule" id="MF_01925"/>
    </source>
</evidence>
<evidence type="ECO:0000259" key="8">
    <source>
        <dbReference type="Pfam" id="PF14748"/>
    </source>
</evidence>
<comment type="similarity">
    <text evidence="1 4 6">Belongs to the pyrroline-5-carboxylate reductase family.</text>
</comment>
<protein>
    <recommendedName>
        <fullName evidence="4 5">Pyrroline-5-carboxylate reductase</fullName>
        <shortName evidence="4">P5C reductase</shortName>
        <shortName evidence="4">P5CR</shortName>
        <ecNumber evidence="4 5">1.5.1.2</ecNumber>
    </recommendedName>
    <alternativeName>
        <fullName evidence="4">PCA reductase</fullName>
    </alternativeName>
</protein>
<dbReference type="Proteomes" id="UP001501323">
    <property type="component" value="Unassembled WGS sequence"/>
</dbReference>
<keyword evidence="3 4" id="KW-0560">Oxidoreductase</keyword>
<dbReference type="InterPro" id="IPR008927">
    <property type="entry name" value="6-PGluconate_DH-like_C_sf"/>
</dbReference>
<dbReference type="InterPro" id="IPR036291">
    <property type="entry name" value="NAD(P)-bd_dom_sf"/>
</dbReference>
<comment type="subcellular location">
    <subcellularLocation>
        <location evidence="4">Cytoplasm</location>
    </subcellularLocation>
</comment>
<keyword evidence="2 4" id="KW-0521">NADP</keyword>
<dbReference type="InterPro" id="IPR000304">
    <property type="entry name" value="Pyrroline-COOH_reductase"/>
</dbReference>
<dbReference type="InterPro" id="IPR029036">
    <property type="entry name" value="P5CR_dimer"/>
</dbReference>
<accession>A0ABP9DZ07</accession>
<dbReference type="NCBIfam" id="TIGR00112">
    <property type="entry name" value="proC"/>
    <property type="match status" value="1"/>
</dbReference>
<dbReference type="PIRSF" id="PIRSF000193">
    <property type="entry name" value="Pyrrol-5-carb_rd"/>
    <property type="match status" value="1"/>
</dbReference>
<evidence type="ECO:0000256" key="2">
    <source>
        <dbReference type="ARBA" id="ARBA00022857"/>
    </source>
</evidence>
<comment type="pathway">
    <text evidence="4 6">Amino-acid biosynthesis; L-proline biosynthesis; L-proline from L-glutamate 5-semialdehyde: step 1/1.</text>
</comment>
<evidence type="ECO:0000256" key="1">
    <source>
        <dbReference type="ARBA" id="ARBA00005525"/>
    </source>
</evidence>
<dbReference type="InterPro" id="IPR028939">
    <property type="entry name" value="P5C_Rdtase_cat_N"/>
</dbReference>
<dbReference type="RefSeq" id="WP_345294472.1">
    <property type="nucleotide sequence ID" value="NZ_BAABJY010000001.1"/>
</dbReference>
<sequence>MSPNETLPSDPGSIAFIGGGNMARSLIGGLVSRGIAADTIHVAEPVEALRAALEADFGVRTHASALQAASEAETWLLAVKPQVMRGVCEALATQAQVARPLAISIAAGITIDQLSRWLGGDSADATPLPIVRAMPNTPALLGAGMTGLHANAQVDAGGRTRAEALLSAAGKTVWIEDEALMDAVTAVSGSGPAYVFLLAEAMEEAGKAEGLPDAAARTLALQTVLGAARMLTESDEAPSELRRRVTSPGGTTQAAVETFESGGLRDLVAQAVHNAAERGRQLARANDEDA</sequence>
<keyword evidence="4" id="KW-0963">Cytoplasm</keyword>
<evidence type="ECO:0000259" key="7">
    <source>
        <dbReference type="Pfam" id="PF03807"/>
    </source>
</evidence>
<dbReference type="Gene3D" id="3.40.50.720">
    <property type="entry name" value="NAD(P)-binding Rossmann-like Domain"/>
    <property type="match status" value="1"/>
</dbReference>
<dbReference type="InterPro" id="IPR053790">
    <property type="entry name" value="P5CR-like_CS"/>
</dbReference>
<keyword evidence="4 6" id="KW-0028">Amino-acid biosynthesis</keyword>
<comment type="caution">
    <text evidence="9">The sequence shown here is derived from an EMBL/GenBank/DDBJ whole genome shotgun (WGS) entry which is preliminary data.</text>
</comment>
<organism evidence="9 10">
    <name type="scientific">Luteimonas vadosa</name>
    <dbReference type="NCBI Taxonomy" id="1165507"/>
    <lineage>
        <taxon>Bacteria</taxon>
        <taxon>Pseudomonadati</taxon>
        <taxon>Pseudomonadota</taxon>
        <taxon>Gammaproteobacteria</taxon>
        <taxon>Lysobacterales</taxon>
        <taxon>Lysobacteraceae</taxon>
        <taxon>Luteimonas</taxon>
    </lineage>
</organism>
<dbReference type="SUPFAM" id="SSF48179">
    <property type="entry name" value="6-phosphogluconate dehydrogenase C-terminal domain-like"/>
    <property type="match status" value="1"/>
</dbReference>
<gene>
    <name evidence="4 9" type="primary">proC</name>
    <name evidence="9" type="ORF">GCM10023332_10990</name>
</gene>